<dbReference type="EMBL" id="BAABAK010000004">
    <property type="protein sequence ID" value="GAA3959555.1"/>
    <property type="molecule type" value="Genomic_DNA"/>
</dbReference>
<keyword evidence="2" id="KW-1185">Reference proteome</keyword>
<comment type="caution">
    <text evidence="1">The sequence shown here is derived from an EMBL/GenBank/DDBJ whole genome shotgun (WGS) entry which is preliminary data.</text>
</comment>
<evidence type="ECO:0000313" key="1">
    <source>
        <dbReference type="EMBL" id="GAA3959555.1"/>
    </source>
</evidence>
<accession>A0ABP7P6U2</accession>
<reference evidence="2" key="1">
    <citation type="journal article" date="2019" name="Int. J. Syst. Evol. Microbiol.">
        <title>The Global Catalogue of Microorganisms (GCM) 10K type strain sequencing project: providing services to taxonomists for standard genome sequencing and annotation.</title>
        <authorList>
            <consortium name="The Broad Institute Genomics Platform"/>
            <consortium name="The Broad Institute Genome Sequencing Center for Infectious Disease"/>
            <person name="Wu L."/>
            <person name="Ma J."/>
        </authorList>
    </citation>
    <scope>NUCLEOTIDE SEQUENCE [LARGE SCALE GENOMIC DNA]</scope>
    <source>
        <strain evidence="2">JCM 17338</strain>
    </source>
</reference>
<evidence type="ECO:0000313" key="2">
    <source>
        <dbReference type="Proteomes" id="UP001501081"/>
    </source>
</evidence>
<name>A0ABP7P6U2_9SPHI</name>
<organism evidence="1 2">
    <name type="scientific">Pedobacter ginsengiterrae</name>
    <dbReference type="NCBI Taxonomy" id="871696"/>
    <lineage>
        <taxon>Bacteria</taxon>
        <taxon>Pseudomonadati</taxon>
        <taxon>Bacteroidota</taxon>
        <taxon>Sphingobacteriia</taxon>
        <taxon>Sphingobacteriales</taxon>
        <taxon>Sphingobacteriaceae</taxon>
        <taxon>Pedobacter</taxon>
    </lineage>
</organism>
<sequence>MTFFYAIDKYSAFSFDLANLSKDDNAPIDQNYSCITFCKHKIILGRYPDLCNSHTVISSKTQPIQTEKE</sequence>
<proteinExistence type="predicted"/>
<dbReference type="Proteomes" id="UP001501081">
    <property type="component" value="Unassembled WGS sequence"/>
</dbReference>
<protein>
    <submittedName>
        <fullName evidence="1">Uncharacterized protein</fullName>
    </submittedName>
</protein>
<gene>
    <name evidence="1" type="ORF">GCM10022246_11230</name>
</gene>